<dbReference type="InterPro" id="IPR036265">
    <property type="entry name" value="HIT-like_sf"/>
</dbReference>
<protein>
    <recommendedName>
        <fullName evidence="6 15">m7GpppX diphosphatase</fullName>
        <ecNumber evidence="5 15">3.6.1.59</ecNumber>
    </recommendedName>
</protein>
<keyword evidence="12" id="KW-0508">mRNA splicing</keyword>
<keyword evidence="13 15" id="KW-0539">Nucleus</keyword>
<dbReference type="Gene3D" id="3.30.200.40">
    <property type="entry name" value="Scavenger mRNA decapping enzyme, N-terminal domain"/>
    <property type="match status" value="1"/>
</dbReference>
<evidence type="ECO:0000256" key="2">
    <source>
        <dbReference type="ARBA" id="ARBA00004496"/>
    </source>
</evidence>
<sequence>MAASQKVGELSPQTVIRLETLQNPENEDGPPAKKSVSHFKVEGILRESAREKSIFVQGKLDEQEAIIILEKTPITQAVVPELLLSTQVLEMKNDIYSTYHLQPPPNLNEIKTTVICPATEKHFKKYLRQEVFLIEETEDDYQSITRPYIITKGLSVEWVNNILEKKSEADRIIFDDPDPQFGFILIPDFKWDQKQMDNLHLIAIVYPPDLKSLRDLTSYHLPLLINIREKGLKAIAKRYNIPASKLRVLLHYQPSYYHLHVHFILLDYDAPGCGAERAHLLSDVIQNLQINSNYYRKHTFTFPLLANDALLSKFKEAGRF</sequence>
<gene>
    <name evidence="18" type="ORF">HF521_002098</name>
</gene>
<evidence type="ECO:0000256" key="17">
    <source>
        <dbReference type="PIRSR" id="PIRSR028973-2"/>
    </source>
</evidence>
<comment type="similarity">
    <text evidence="3 15">Belongs to the HIT family.</text>
</comment>
<comment type="subunit">
    <text evidence="4">Homodimer. Associates with components of the exosome multienzyme ribonuclease complex, such as EXOSC3 and EXOSC4. Interacts with NDOR1.</text>
</comment>
<organism evidence="18 19">
    <name type="scientific">Silurus meridionalis</name>
    <name type="common">Southern catfish</name>
    <name type="synonym">Silurus soldatovi meridionalis</name>
    <dbReference type="NCBI Taxonomy" id="175797"/>
    <lineage>
        <taxon>Eukaryota</taxon>
        <taxon>Metazoa</taxon>
        <taxon>Chordata</taxon>
        <taxon>Craniata</taxon>
        <taxon>Vertebrata</taxon>
        <taxon>Euteleostomi</taxon>
        <taxon>Actinopterygii</taxon>
        <taxon>Neopterygii</taxon>
        <taxon>Teleostei</taxon>
        <taxon>Ostariophysi</taxon>
        <taxon>Siluriformes</taxon>
        <taxon>Siluridae</taxon>
        <taxon>Silurus</taxon>
    </lineage>
</organism>
<evidence type="ECO:0000256" key="15">
    <source>
        <dbReference type="PIRNR" id="PIRNR028973"/>
    </source>
</evidence>
<evidence type="ECO:0000256" key="12">
    <source>
        <dbReference type="ARBA" id="ARBA00023187"/>
    </source>
</evidence>
<evidence type="ECO:0000256" key="8">
    <source>
        <dbReference type="ARBA" id="ARBA00022553"/>
    </source>
</evidence>
<dbReference type="SUPFAM" id="SSF54197">
    <property type="entry name" value="HIT-like"/>
    <property type="match status" value="1"/>
</dbReference>
<dbReference type="FunFam" id="3.30.428.10:FF:000006">
    <property type="entry name" value="m7GpppX diphosphatase"/>
    <property type="match status" value="1"/>
</dbReference>
<keyword evidence="9 15" id="KW-0507">mRNA processing</keyword>
<keyword evidence="19" id="KW-1185">Reference proteome</keyword>
<evidence type="ECO:0000256" key="14">
    <source>
        <dbReference type="ARBA" id="ARBA00048222"/>
    </source>
</evidence>
<dbReference type="AlphaFoldDB" id="A0A8T0B6B0"/>
<keyword evidence="11" id="KW-0007">Acetylation</keyword>
<dbReference type="PANTHER" id="PTHR12978:SF0">
    <property type="entry name" value="M7GPPPX DIPHOSPHATASE"/>
    <property type="match status" value="1"/>
</dbReference>
<feature type="binding site" evidence="17">
    <location>
        <position position="190"/>
    </location>
    <ligand>
        <name>substrate</name>
    </ligand>
</feature>
<evidence type="ECO:0000256" key="7">
    <source>
        <dbReference type="ARBA" id="ARBA00022490"/>
    </source>
</evidence>
<name>A0A8T0B6B0_SILME</name>
<dbReference type="GO" id="GO:0008380">
    <property type="term" value="P:RNA splicing"/>
    <property type="evidence" value="ECO:0007669"/>
    <property type="project" value="UniProtKB-KW"/>
</dbReference>
<comment type="catalytic activity">
    <reaction evidence="14 15">
        <text>a 5'-end (N(7)-methyl 5'-triphosphoguanosine)-ribonucleoside in mRNA + H2O = N(7)-methyl-GMP + a 5'-end diphospho-ribonucleoside in mRNA + 2 H(+)</text>
        <dbReference type="Rhea" id="RHEA:65388"/>
        <dbReference type="Rhea" id="RHEA-COMP:17165"/>
        <dbReference type="Rhea" id="RHEA-COMP:17167"/>
        <dbReference type="ChEBI" id="CHEBI:15377"/>
        <dbReference type="ChEBI" id="CHEBI:15378"/>
        <dbReference type="ChEBI" id="CHEBI:58285"/>
        <dbReference type="ChEBI" id="CHEBI:156461"/>
        <dbReference type="ChEBI" id="CHEBI:167616"/>
        <dbReference type="EC" id="3.6.1.59"/>
    </reaction>
</comment>
<feature type="binding site" evidence="17">
    <location>
        <begin position="251"/>
        <end position="262"/>
    </location>
    <ligand>
        <name>substrate</name>
    </ligand>
</feature>
<feature type="binding site" evidence="17">
    <location>
        <position position="158"/>
    </location>
    <ligand>
        <name>substrate</name>
    </ligand>
</feature>
<evidence type="ECO:0000256" key="10">
    <source>
        <dbReference type="ARBA" id="ARBA00022801"/>
    </source>
</evidence>
<evidence type="ECO:0000313" key="19">
    <source>
        <dbReference type="Proteomes" id="UP000606274"/>
    </source>
</evidence>
<dbReference type="FunFam" id="3.30.200.40:FF:000001">
    <property type="entry name" value="m7GpppX diphosphatase"/>
    <property type="match status" value="1"/>
</dbReference>
<dbReference type="GO" id="GO:0140932">
    <property type="term" value="F:5'-(N(7)-methyl 5'-triphosphoguanosine)-[mRNA] diphosphatase activity"/>
    <property type="evidence" value="ECO:0007669"/>
    <property type="project" value="UniProtKB-EC"/>
</dbReference>
<dbReference type="Pfam" id="PF05652">
    <property type="entry name" value="DcpS"/>
    <property type="match status" value="1"/>
</dbReference>
<evidence type="ECO:0000256" key="6">
    <source>
        <dbReference type="ARBA" id="ARBA00015636"/>
    </source>
</evidence>
<dbReference type="PIRSF" id="PIRSF028973">
    <property type="entry name" value="Scavenger_mRNA_decap_enz"/>
    <property type="match status" value="1"/>
</dbReference>
<dbReference type="PANTHER" id="PTHR12978">
    <property type="entry name" value="HISTIDINE TRIAD HIT PROTEIN MEMBER"/>
    <property type="match status" value="1"/>
</dbReference>
<dbReference type="Gene3D" id="3.30.428.10">
    <property type="entry name" value="HIT-like"/>
    <property type="match status" value="1"/>
</dbReference>
<dbReference type="SUPFAM" id="SSF102860">
    <property type="entry name" value="mRNA decapping enzyme DcpS N-terminal domain"/>
    <property type="match status" value="1"/>
</dbReference>
<dbReference type="EMBL" id="JABFDY010000011">
    <property type="protein sequence ID" value="KAF7700933.1"/>
    <property type="molecule type" value="Genomic_DNA"/>
</dbReference>
<comment type="caution">
    <text evidence="18">The sequence shown here is derived from an EMBL/GenBank/DDBJ whole genome shotgun (WGS) entry which is preliminary data.</text>
</comment>
<keyword evidence="8" id="KW-0597">Phosphoprotein</keyword>
<comment type="subcellular location">
    <subcellularLocation>
        <location evidence="2">Cytoplasm</location>
    </subcellularLocation>
    <subcellularLocation>
        <location evidence="1 15">Nucleus</location>
    </subcellularLocation>
</comment>
<keyword evidence="7" id="KW-0963">Cytoplasm</keyword>
<dbReference type="GO" id="GO:0000932">
    <property type="term" value="C:P-body"/>
    <property type="evidence" value="ECO:0007669"/>
    <property type="project" value="TreeGrafter"/>
</dbReference>
<evidence type="ECO:0000256" key="11">
    <source>
        <dbReference type="ARBA" id="ARBA00022990"/>
    </source>
</evidence>
<evidence type="ECO:0000256" key="1">
    <source>
        <dbReference type="ARBA" id="ARBA00004123"/>
    </source>
</evidence>
<evidence type="ECO:0000256" key="13">
    <source>
        <dbReference type="ARBA" id="ARBA00023242"/>
    </source>
</evidence>
<feature type="active site" description="Nucleophile" evidence="16">
    <location>
        <position position="260"/>
    </location>
</feature>
<dbReference type="GO" id="GO:0000340">
    <property type="term" value="F:RNA 7-methylguanosine cap binding"/>
    <property type="evidence" value="ECO:0007669"/>
    <property type="project" value="UniProtKB-UniRule"/>
</dbReference>
<evidence type="ECO:0000256" key="16">
    <source>
        <dbReference type="PIRSR" id="PIRSR028973-1"/>
    </source>
</evidence>
<comment type="function">
    <text evidence="15">Decapping scavenger enzyme that catalyzes the cleavage of a residual cap structure following the degradation of mRNAs by the 3'-&gt;5' exosome-mediated mRNA decay pathway.</text>
</comment>
<evidence type="ECO:0000256" key="9">
    <source>
        <dbReference type="ARBA" id="ARBA00022664"/>
    </source>
</evidence>
<dbReference type="GO" id="GO:0006397">
    <property type="term" value="P:mRNA processing"/>
    <property type="evidence" value="ECO:0007669"/>
    <property type="project" value="UniProtKB-KW"/>
</dbReference>
<feature type="binding site" evidence="17">
    <location>
        <position position="188"/>
    </location>
    <ligand>
        <name>substrate</name>
    </ligand>
</feature>
<evidence type="ECO:0000256" key="4">
    <source>
        <dbReference type="ARBA" id="ARBA00011140"/>
    </source>
</evidence>
<dbReference type="EC" id="3.6.1.59" evidence="5 15"/>
<dbReference type="GO" id="GO:0005634">
    <property type="term" value="C:nucleus"/>
    <property type="evidence" value="ECO:0007669"/>
    <property type="project" value="UniProtKB-SubCell"/>
</dbReference>
<dbReference type="GO" id="GO:0000290">
    <property type="term" value="P:deadenylation-dependent decapping of nuclear-transcribed mRNA"/>
    <property type="evidence" value="ECO:0007669"/>
    <property type="project" value="UniProtKB-UniRule"/>
</dbReference>
<evidence type="ECO:0000256" key="5">
    <source>
        <dbReference type="ARBA" id="ARBA00012520"/>
    </source>
</evidence>
<evidence type="ECO:0000313" key="18">
    <source>
        <dbReference type="EMBL" id="KAF7700933.1"/>
    </source>
</evidence>
<evidence type="ECO:0000256" key="3">
    <source>
        <dbReference type="ARBA" id="ARBA00010208"/>
    </source>
</evidence>
<dbReference type="InterPro" id="IPR011145">
    <property type="entry name" value="Scavenger_mRNA_decap_enz_N"/>
</dbReference>
<reference evidence="18" key="1">
    <citation type="submission" date="2020-08" db="EMBL/GenBank/DDBJ databases">
        <title>Chromosome-level assembly of Southern catfish (Silurus meridionalis) provides insights into visual adaptation to the nocturnal and benthic lifestyles.</title>
        <authorList>
            <person name="Zhang Y."/>
            <person name="Wang D."/>
            <person name="Peng Z."/>
        </authorList>
    </citation>
    <scope>NUCLEOTIDE SEQUENCE</scope>
    <source>
        <strain evidence="18">SWU-2019-XX</strain>
        <tissue evidence="18">Muscle</tissue>
    </source>
</reference>
<dbReference type="InterPro" id="IPR008594">
    <property type="entry name" value="DcpS/DCS2"/>
</dbReference>
<keyword evidence="10 15" id="KW-0378">Hydrolase</keyword>
<dbReference type="Proteomes" id="UP000606274">
    <property type="component" value="Unassembled WGS sequence"/>
</dbReference>
<feature type="binding site" evidence="17">
    <location>
        <position position="168"/>
    </location>
    <ligand>
        <name>substrate</name>
    </ligand>
</feature>
<dbReference type="OrthoDB" id="10264956at2759"/>
<accession>A0A8T0B6B0</accession>
<dbReference type="Pfam" id="PF11969">
    <property type="entry name" value="DcpS_C"/>
    <property type="match status" value="1"/>
</dbReference>
<proteinExistence type="inferred from homology"/>